<gene>
    <name evidence="1" type="ORF">SAMN05421730_10399</name>
</gene>
<evidence type="ECO:0000313" key="1">
    <source>
        <dbReference type="EMBL" id="SCP99363.1"/>
    </source>
</evidence>
<reference evidence="1 2" key="1">
    <citation type="submission" date="2016-09" db="EMBL/GenBank/DDBJ databases">
        <authorList>
            <person name="Capua I."/>
            <person name="De Benedictis P."/>
            <person name="Joannis T."/>
            <person name="Lombin L.H."/>
            <person name="Cattoli G."/>
        </authorList>
    </citation>
    <scope>NUCLEOTIDE SEQUENCE [LARGE SCALE GENOMIC DNA]</scope>
    <source>
        <strain evidence="1 2">GluBS11</strain>
    </source>
</reference>
<dbReference type="AlphaFoldDB" id="A0A1D3TY56"/>
<dbReference type="EMBL" id="FMKA01000039">
    <property type="protein sequence ID" value="SCP99363.1"/>
    <property type="molecule type" value="Genomic_DNA"/>
</dbReference>
<evidence type="ECO:0000313" key="2">
    <source>
        <dbReference type="Proteomes" id="UP000199315"/>
    </source>
</evidence>
<name>A0A1D3TY56_9FIRM</name>
<dbReference type="STRING" id="1619234.SAMN05421730_10399"/>
<accession>A0A1D3TY56</accession>
<keyword evidence="2" id="KW-1185">Reference proteome</keyword>
<protein>
    <submittedName>
        <fullName evidence="1">2-phosphosulfolactate phosphatase</fullName>
    </submittedName>
</protein>
<dbReference type="Proteomes" id="UP000199315">
    <property type="component" value="Unassembled WGS sequence"/>
</dbReference>
<proteinExistence type="predicted"/>
<sequence length="38" mass="4339">MKKTIKIEILQLLDGARQAKGLTVIIDVFRAFSLECYI</sequence>
<organism evidence="1 2">
    <name type="scientific">Anaerobium acetethylicum</name>
    <dbReference type="NCBI Taxonomy" id="1619234"/>
    <lineage>
        <taxon>Bacteria</taxon>
        <taxon>Bacillati</taxon>
        <taxon>Bacillota</taxon>
        <taxon>Clostridia</taxon>
        <taxon>Lachnospirales</taxon>
        <taxon>Lachnospiraceae</taxon>
        <taxon>Anaerobium</taxon>
    </lineage>
</organism>